<protein>
    <submittedName>
        <fullName evidence="1">Uncharacterized protein</fullName>
    </submittedName>
</protein>
<organism evidence="1 2">
    <name type="scientific">Eumeta variegata</name>
    <name type="common">Bagworm moth</name>
    <name type="synonym">Eumeta japonica</name>
    <dbReference type="NCBI Taxonomy" id="151549"/>
    <lineage>
        <taxon>Eukaryota</taxon>
        <taxon>Metazoa</taxon>
        <taxon>Ecdysozoa</taxon>
        <taxon>Arthropoda</taxon>
        <taxon>Hexapoda</taxon>
        <taxon>Insecta</taxon>
        <taxon>Pterygota</taxon>
        <taxon>Neoptera</taxon>
        <taxon>Endopterygota</taxon>
        <taxon>Lepidoptera</taxon>
        <taxon>Glossata</taxon>
        <taxon>Ditrysia</taxon>
        <taxon>Tineoidea</taxon>
        <taxon>Psychidae</taxon>
        <taxon>Oiketicinae</taxon>
        <taxon>Eumeta</taxon>
    </lineage>
</organism>
<sequence length="126" mass="14887">MELPYYHERWQFTGKKRCIRTESCGEYMIGKFRLNVSDFVKKVYLDYFGFPLSTNATSWIPSLQRNRCVTSRTLRPLVSPYWSALSLARSAQAERDNESCFFMRAAGVHRFTRRYHIKKALVKCIT</sequence>
<dbReference type="AlphaFoldDB" id="A0A4C1WPP4"/>
<gene>
    <name evidence="1" type="ORF">EVAR_41195_1</name>
</gene>
<dbReference type="OrthoDB" id="6931130at2759"/>
<reference evidence="1 2" key="1">
    <citation type="journal article" date="2019" name="Commun. Biol.">
        <title>The bagworm genome reveals a unique fibroin gene that provides high tensile strength.</title>
        <authorList>
            <person name="Kono N."/>
            <person name="Nakamura H."/>
            <person name="Ohtoshi R."/>
            <person name="Tomita M."/>
            <person name="Numata K."/>
            <person name="Arakawa K."/>
        </authorList>
    </citation>
    <scope>NUCLEOTIDE SEQUENCE [LARGE SCALE GENOMIC DNA]</scope>
</reference>
<dbReference type="Proteomes" id="UP000299102">
    <property type="component" value="Unassembled WGS sequence"/>
</dbReference>
<dbReference type="EMBL" id="BGZK01000622">
    <property type="protein sequence ID" value="GBP53358.1"/>
    <property type="molecule type" value="Genomic_DNA"/>
</dbReference>
<evidence type="ECO:0000313" key="2">
    <source>
        <dbReference type="Proteomes" id="UP000299102"/>
    </source>
</evidence>
<comment type="caution">
    <text evidence="1">The sequence shown here is derived from an EMBL/GenBank/DDBJ whole genome shotgun (WGS) entry which is preliminary data.</text>
</comment>
<evidence type="ECO:0000313" key="1">
    <source>
        <dbReference type="EMBL" id="GBP53358.1"/>
    </source>
</evidence>
<proteinExistence type="predicted"/>
<accession>A0A4C1WPP4</accession>
<name>A0A4C1WPP4_EUMVA</name>
<keyword evidence="2" id="KW-1185">Reference proteome</keyword>